<evidence type="ECO:0000256" key="4">
    <source>
        <dbReference type="ARBA" id="ARBA00022527"/>
    </source>
</evidence>
<comment type="catalytic activity">
    <reaction evidence="13">
        <text>L-seryl-[protein] + ATP = O-phospho-L-seryl-[protein] + ADP + H(+)</text>
        <dbReference type="Rhea" id="RHEA:17989"/>
        <dbReference type="Rhea" id="RHEA-COMP:9863"/>
        <dbReference type="Rhea" id="RHEA-COMP:11604"/>
        <dbReference type="ChEBI" id="CHEBI:15378"/>
        <dbReference type="ChEBI" id="CHEBI:29999"/>
        <dbReference type="ChEBI" id="CHEBI:30616"/>
        <dbReference type="ChEBI" id="CHEBI:83421"/>
        <dbReference type="ChEBI" id="CHEBI:456216"/>
        <dbReference type="EC" id="2.7.11.1"/>
    </reaction>
</comment>
<dbReference type="PROSITE" id="PS00108">
    <property type="entry name" value="PROTEIN_KINASE_ST"/>
    <property type="match status" value="1"/>
</dbReference>
<dbReference type="InterPro" id="IPR008271">
    <property type="entry name" value="Ser/Thr_kinase_AS"/>
</dbReference>
<dbReference type="Proteomes" id="UP000616885">
    <property type="component" value="Unassembled WGS sequence"/>
</dbReference>
<evidence type="ECO:0000256" key="14">
    <source>
        <dbReference type="SAM" id="MobiDB-lite"/>
    </source>
</evidence>
<protein>
    <recommendedName>
        <fullName evidence="2">non-specific serine/threonine protein kinase</fullName>
        <ecNumber evidence="2">2.7.11.1</ecNumber>
    </recommendedName>
    <alternativeName>
        <fullName evidence="11">Autophagy-related protein 1</fullName>
    </alternativeName>
</protein>
<evidence type="ECO:0000256" key="7">
    <source>
        <dbReference type="ARBA" id="ARBA00022777"/>
    </source>
</evidence>
<reference evidence="16" key="1">
    <citation type="submission" date="2020-10" db="EMBL/GenBank/DDBJ databases">
        <title>High-Quality Genome Resource of Clonostachys rosea strain S41 by Oxford Nanopore Long-Read Sequencing.</title>
        <authorList>
            <person name="Wang H."/>
        </authorList>
    </citation>
    <scope>NUCLEOTIDE SEQUENCE</scope>
    <source>
        <strain evidence="16">S41</strain>
    </source>
</reference>
<sequence length="348" mass="38975">MSDSDISVASLQELVRGSQLPTTFESNGQLIIHARSARRRAAQEKWIIKKRLGSGGQAYIDLQERITAGSGPRSCVPLKISKYLTVAEMGAGSSTDVSWKPSRSSPKRSTRITSSPLLFIHIAMEYCELGDLDKYLCNPTNCPDRRLPESEVQEISSQILEALDIMHRESFCHRDLKLANILIMSTTPSWWVKLADFGLTKRNEATMPETTAIRGTPNYMPPELLGYNGNAKKADQYAVDMWCLGQCVFRLFTGTSIFANPNHLFQYSYGYESFPELPLQKNDASESLIDYIKRLVAVDPGERLSSANALNHPWVTSGYSNDEPHETTFSQDYSTQENTEASAVWPED</sequence>
<dbReference type="GO" id="GO:0005829">
    <property type="term" value="C:cytosol"/>
    <property type="evidence" value="ECO:0007669"/>
    <property type="project" value="TreeGrafter"/>
</dbReference>
<dbReference type="PANTHER" id="PTHR24348:SF22">
    <property type="entry name" value="NON-SPECIFIC SERINE_THREONINE PROTEIN KINASE"/>
    <property type="match status" value="1"/>
</dbReference>
<evidence type="ECO:0000256" key="12">
    <source>
        <dbReference type="ARBA" id="ARBA00047899"/>
    </source>
</evidence>
<dbReference type="SMART" id="SM00220">
    <property type="entry name" value="S_TKc"/>
    <property type="match status" value="1"/>
</dbReference>
<dbReference type="Pfam" id="PF00069">
    <property type="entry name" value="Pkinase"/>
    <property type="match status" value="1"/>
</dbReference>
<evidence type="ECO:0000256" key="2">
    <source>
        <dbReference type="ARBA" id="ARBA00012513"/>
    </source>
</evidence>
<evidence type="ECO:0000256" key="10">
    <source>
        <dbReference type="ARBA" id="ARBA00023006"/>
    </source>
</evidence>
<dbReference type="GO" id="GO:0015031">
    <property type="term" value="P:protein transport"/>
    <property type="evidence" value="ECO:0007669"/>
    <property type="project" value="UniProtKB-KW"/>
</dbReference>
<dbReference type="GO" id="GO:0005524">
    <property type="term" value="F:ATP binding"/>
    <property type="evidence" value="ECO:0007669"/>
    <property type="project" value="UniProtKB-KW"/>
</dbReference>
<feature type="domain" description="Protein kinase" evidence="15">
    <location>
        <begin position="46"/>
        <end position="315"/>
    </location>
</feature>
<evidence type="ECO:0000259" key="15">
    <source>
        <dbReference type="PROSITE" id="PS50011"/>
    </source>
</evidence>
<evidence type="ECO:0000256" key="11">
    <source>
        <dbReference type="ARBA" id="ARBA00030237"/>
    </source>
</evidence>
<evidence type="ECO:0000256" key="13">
    <source>
        <dbReference type="ARBA" id="ARBA00048679"/>
    </source>
</evidence>
<name>A0A8H7K608_BIOOC</name>
<dbReference type="EMBL" id="JADCTT010000014">
    <property type="protein sequence ID" value="KAF9744512.1"/>
    <property type="molecule type" value="Genomic_DNA"/>
</dbReference>
<evidence type="ECO:0000256" key="3">
    <source>
        <dbReference type="ARBA" id="ARBA00022448"/>
    </source>
</evidence>
<dbReference type="Gene3D" id="1.10.510.10">
    <property type="entry name" value="Transferase(Phosphotransferase) domain 1"/>
    <property type="match status" value="1"/>
</dbReference>
<evidence type="ECO:0000313" key="17">
    <source>
        <dbReference type="Proteomes" id="UP000616885"/>
    </source>
</evidence>
<dbReference type="InterPro" id="IPR045269">
    <property type="entry name" value="Atg1-like"/>
</dbReference>
<proteinExistence type="predicted"/>
<dbReference type="GO" id="GO:0000045">
    <property type="term" value="P:autophagosome assembly"/>
    <property type="evidence" value="ECO:0007669"/>
    <property type="project" value="TreeGrafter"/>
</dbReference>
<keyword evidence="5" id="KW-0808">Transferase</keyword>
<keyword evidence="6" id="KW-0547">Nucleotide-binding</keyword>
<feature type="compositionally biased region" description="Polar residues" evidence="14">
    <location>
        <begin position="327"/>
        <end position="341"/>
    </location>
</feature>
<organism evidence="16 17">
    <name type="scientific">Bionectria ochroleuca</name>
    <name type="common">Gliocladium roseum</name>
    <dbReference type="NCBI Taxonomy" id="29856"/>
    <lineage>
        <taxon>Eukaryota</taxon>
        <taxon>Fungi</taxon>
        <taxon>Dikarya</taxon>
        <taxon>Ascomycota</taxon>
        <taxon>Pezizomycotina</taxon>
        <taxon>Sordariomycetes</taxon>
        <taxon>Hypocreomycetidae</taxon>
        <taxon>Hypocreales</taxon>
        <taxon>Bionectriaceae</taxon>
        <taxon>Clonostachys</taxon>
    </lineage>
</organism>
<dbReference type="EC" id="2.7.11.1" evidence="2"/>
<evidence type="ECO:0000313" key="16">
    <source>
        <dbReference type="EMBL" id="KAF9744512.1"/>
    </source>
</evidence>
<evidence type="ECO:0000256" key="9">
    <source>
        <dbReference type="ARBA" id="ARBA00022927"/>
    </source>
</evidence>
<dbReference type="SUPFAM" id="SSF56112">
    <property type="entry name" value="Protein kinase-like (PK-like)"/>
    <property type="match status" value="1"/>
</dbReference>
<dbReference type="GO" id="GO:0005776">
    <property type="term" value="C:autophagosome"/>
    <property type="evidence" value="ECO:0007669"/>
    <property type="project" value="TreeGrafter"/>
</dbReference>
<evidence type="ECO:0000256" key="6">
    <source>
        <dbReference type="ARBA" id="ARBA00022741"/>
    </source>
</evidence>
<dbReference type="InterPro" id="IPR000719">
    <property type="entry name" value="Prot_kinase_dom"/>
</dbReference>
<dbReference type="InterPro" id="IPR011009">
    <property type="entry name" value="Kinase-like_dom_sf"/>
</dbReference>
<comment type="subcellular location">
    <subcellularLocation>
        <location evidence="1">Preautophagosomal structure membrane</location>
        <topology evidence="1">Peripheral membrane protein</topology>
    </subcellularLocation>
</comment>
<gene>
    <name evidence="16" type="ORF">IM811_005293</name>
</gene>
<dbReference type="GO" id="GO:0034045">
    <property type="term" value="C:phagophore assembly site membrane"/>
    <property type="evidence" value="ECO:0007669"/>
    <property type="project" value="UniProtKB-SubCell"/>
</dbReference>
<dbReference type="PANTHER" id="PTHR24348">
    <property type="entry name" value="SERINE/THREONINE-PROTEIN KINASE UNC-51-RELATED"/>
    <property type="match status" value="1"/>
</dbReference>
<dbReference type="GO" id="GO:0010506">
    <property type="term" value="P:regulation of autophagy"/>
    <property type="evidence" value="ECO:0007669"/>
    <property type="project" value="InterPro"/>
</dbReference>
<comment type="catalytic activity">
    <reaction evidence="12">
        <text>L-threonyl-[protein] + ATP = O-phospho-L-threonyl-[protein] + ADP + H(+)</text>
        <dbReference type="Rhea" id="RHEA:46608"/>
        <dbReference type="Rhea" id="RHEA-COMP:11060"/>
        <dbReference type="Rhea" id="RHEA-COMP:11605"/>
        <dbReference type="ChEBI" id="CHEBI:15378"/>
        <dbReference type="ChEBI" id="CHEBI:30013"/>
        <dbReference type="ChEBI" id="CHEBI:30616"/>
        <dbReference type="ChEBI" id="CHEBI:61977"/>
        <dbReference type="ChEBI" id="CHEBI:456216"/>
        <dbReference type="EC" id="2.7.11.1"/>
    </reaction>
</comment>
<dbReference type="AlphaFoldDB" id="A0A8H7K608"/>
<keyword evidence="8" id="KW-0067">ATP-binding</keyword>
<evidence type="ECO:0000256" key="8">
    <source>
        <dbReference type="ARBA" id="ARBA00022840"/>
    </source>
</evidence>
<keyword evidence="3" id="KW-0813">Transport</keyword>
<keyword evidence="4" id="KW-0723">Serine/threonine-protein kinase</keyword>
<keyword evidence="10" id="KW-0072">Autophagy</keyword>
<evidence type="ECO:0000256" key="5">
    <source>
        <dbReference type="ARBA" id="ARBA00022679"/>
    </source>
</evidence>
<dbReference type="PROSITE" id="PS50011">
    <property type="entry name" value="PROTEIN_KINASE_DOM"/>
    <property type="match status" value="1"/>
</dbReference>
<dbReference type="GO" id="GO:0004674">
    <property type="term" value="F:protein serine/threonine kinase activity"/>
    <property type="evidence" value="ECO:0007669"/>
    <property type="project" value="UniProtKB-KW"/>
</dbReference>
<feature type="region of interest" description="Disordered" evidence="14">
    <location>
        <begin position="325"/>
        <end position="348"/>
    </location>
</feature>
<keyword evidence="7" id="KW-0418">Kinase</keyword>
<comment type="caution">
    <text evidence="16">The sequence shown here is derived from an EMBL/GenBank/DDBJ whole genome shotgun (WGS) entry which is preliminary data.</text>
</comment>
<keyword evidence="9" id="KW-0653">Protein transport</keyword>
<evidence type="ECO:0000256" key="1">
    <source>
        <dbReference type="ARBA" id="ARBA00004623"/>
    </source>
</evidence>
<accession>A0A8H7K608</accession>